<dbReference type="Proteomes" id="UP001221757">
    <property type="component" value="Unassembled WGS sequence"/>
</dbReference>
<keyword evidence="3" id="KW-1185">Reference proteome</keyword>
<feature type="compositionally biased region" description="Basic and acidic residues" evidence="1">
    <location>
        <begin position="50"/>
        <end position="61"/>
    </location>
</feature>
<accession>A0AAD7H1U3</accession>
<reference evidence="2" key="1">
    <citation type="submission" date="2023-03" db="EMBL/GenBank/DDBJ databases">
        <title>Massive genome expansion in bonnet fungi (Mycena s.s.) driven by repeated elements and novel gene families across ecological guilds.</title>
        <authorList>
            <consortium name="Lawrence Berkeley National Laboratory"/>
            <person name="Harder C.B."/>
            <person name="Miyauchi S."/>
            <person name="Viragh M."/>
            <person name="Kuo A."/>
            <person name="Thoen E."/>
            <person name="Andreopoulos B."/>
            <person name="Lu D."/>
            <person name="Skrede I."/>
            <person name="Drula E."/>
            <person name="Henrissat B."/>
            <person name="Morin E."/>
            <person name="Kohler A."/>
            <person name="Barry K."/>
            <person name="LaButti K."/>
            <person name="Morin E."/>
            <person name="Salamov A."/>
            <person name="Lipzen A."/>
            <person name="Mereny Z."/>
            <person name="Hegedus B."/>
            <person name="Baldrian P."/>
            <person name="Stursova M."/>
            <person name="Weitz H."/>
            <person name="Taylor A."/>
            <person name="Grigoriev I.V."/>
            <person name="Nagy L.G."/>
            <person name="Martin F."/>
            <person name="Kauserud H."/>
        </authorList>
    </citation>
    <scope>NUCLEOTIDE SEQUENCE</scope>
    <source>
        <strain evidence="2">CBHHK067</strain>
    </source>
</reference>
<evidence type="ECO:0000313" key="3">
    <source>
        <dbReference type="Proteomes" id="UP001221757"/>
    </source>
</evidence>
<evidence type="ECO:0000313" key="2">
    <source>
        <dbReference type="EMBL" id="KAJ7710337.1"/>
    </source>
</evidence>
<sequence>MSKANGARLEKDKLRGRDSRERGRGKSVRREEEREQGEVRENARATSAPGDERRKGGDEKRRWRAIHSTLSAHPSSYKNTMKECKTYHYQQSTSESSPPIDRPVREVSGRHATAAGAWISDRPVWSDGSERVGAREGGGKEKYGVNERVGRGGRERRLGGCGGDEVKVDRHSRGSESKRKGVRGNNIRQDETGGVERGQDK</sequence>
<name>A0AAD7H1U3_MYCRO</name>
<feature type="region of interest" description="Disordered" evidence="1">
    <location>
        <begin position="1"/>
        <end position="201"/>
    </location>
</feature>
<dbReference type="EMBL" id="JARKIE010000001">
    <property type="protein sequence ID" value="KAJ7710337.1"/>
    <property type="molecule type" value="Genomic_DNA"/>
</dbReference>
<protein>
    <submittedName>
        <fullName evidence="2">Uncharacterized protein</fullName>
    </submittedName>
</protein>
<proteinExistence type="predicted"/>
<evidence type="ECO:0000256" key="1">
    <source>
        <dbReference type="SAM" id="MobiDB-lite"/>
    </source>
</evidence>
<organism evidence="2 3">
    <name type="scientific">Mycena rosella</name>
    <name type="common">Pink bonnet</name>
    <name type="synonym">Agaricus rosellus</name>
    <dbReference type="NCBI Taxonomy" id="1033263"/>
    <lineage>
        <taxon>Eukaryota</taxon>
        <taxon>Fungi</taxon>
        <taxon>Dikarya</taxon>
        <taxon>Basidiomycota</taxon>
        <taxon>Agaricomycotina</taxon>
        <taxon>Agaricomycetes</taxon>
        <taxon>Agaricomycetidae</taxon>
        <taxon>Agaricales</taxon>
        <taxon>Marasmiineae</taxon>
        <taxon>Mycenaceae</taxon>
        <taxon>Mycena</taxon>
    </lineage>
</organism>
<dbReference type="AlphaFoldDB" id="A0AAD7H1U3"/>
<feature type="compositionally biased region" description="Polar residues" evidence="1">
    <location>
        <begin position="88"/>
        <end position="97"/>
    </location>
</feature>
<feature type="compositionally biased region" description="Polar residues" evidence="1">
    <location>
        <begin position="68"/>
        <end position="79"/>
    </location>
</feature>
<gene>
    <name evidence="2" type="ORF">B0H17DRAFT_1123496</name>
</gene>
<comment type="caution">
    <text evidence="2">The sequence shown here is derived from an EMBL/GenBank/DDBJ whole genome shotgun (WGS) entry which is preliminary data.</text>
</comment>
<feature type="compositionally biased region" description="Basic and acidic residues" evidence="1">
    <location>
        <begin position="128"/>
        <end position="179"/>
    </location>
</feature>
<feature type="compositionally biased region" description="Basic and acidic residues" evidence="1">
    <location>
        <begin position="8"/>
        <end position="43"/>
    </location>
</feature>